<comment type="function">
    <text evidence="10">Catalyzes the transfer of pyrophosphate from adenosine triphosphate (ATP) to 6-hydroxymethyl-7,8-dihydropterin, an enzymatic step in folate biosynthesis pathway.</text>
</comment>
<dbReference type="CDD" id="cd00483">
    <property type="entry name" value="HPPK"/>
    <property type="match status" value="1"/>
</dbReference>
<evidence type="ECO:0000256" key="8">
    <source>
        <dbReference type="ARBA" id="ARBA00022840"/>
    </source>
</evidence>
<gene>
    <name evidence="14" type="ORF">AAY24_02325</name>
</gene>
<evidence type="ECO:0000256" key="7">
    <source>
        <dbReference type="ARBA" id="ARBA00022777"/>
    </source>
</evidence>
<evidence type="ECO:0000256" key="1">
    <source>
        <dbReference type="ARBA" id="ARBA00005051"/>
    </source>
</evidence>
<evidence type="ECO:0000256" key="12">
    <source>
        <dbReference type="ARBA" id="ARBA00033413"/>
    </source>
</evidence>
<keyword evidence="15" id="KW-1185">Reference proteome</keyword>
<name>A0A0F7JVK6_9GAMM</name>
<dbReference type="GO" id="GO:0005524">
    <property type="term" value="F:ATP binding"/>
    <property type="evidence" value="ECO:0007669"/>
    <property type="project" value="UniProtKB-KW"/>
</dbReference>
<dbReference type="NCBIfam" id="TIGR01498">
    <property type="entry name" value="folK"/>
    <property type="match status" value="1"/>
</dbReference>
<evidence type="ECO:0000256" key="2">
    <source>
        <dbReference type="ARBA" id="ARBA00005810"/>
    </source>
</evidence>
<dbReference type="RefSeq" id="WP_046858313.1">
    <property type="nucleotide sequence ID" value="NZ_CP011412.1"/>
</dbReference>
<evidence type="ECO:0000256" key="4">
    <source>
        <dbReference type="ARBA" id="ARBA00016218"/>
    </source>
</evidence>
<keyword evidence="5" id="KW-0808">Transferase</keyword>
<comment type="pathway">
    <text evidence="1">Cofactor biosynthesis; tetrahydrofolate biosynthesis; 2-amino-4-hydroxy-6-hydroxymethyl-7,8-dihydropteridine diphosphate from 7,8-dihydroneopterin triphosphate: step 4/4.</text>
</comment>
<dbReference type="AlphaFoldDB" id="A0A0F7JVK6"/>
<keyword evidence="9" id="KW-0289">Folate biosynthesis</keyword>
<organism evidence="14 15">
    <name type="scientific">Sedimenticola thiotaurini</name>
    <dbReference type="NCBI Taxonomy" id="1543721"/>
    <lineage>
        <taxon>Bacteria</taxon>
        <taxon>Pseudomonadati</taxon>
        <taxon>Pseudomonadota</taxon>
        <taxon>Gammaproteobacteria</taxon>
        <taxon>Chromatiales</taxon>
        <taxon>Sedimenticolaceae</taxon>
        <taxon>Sedimenticola</taxon>
    </lineage>
</organism>
<evidence type="ECO:0000256" key="10">
    <source>
        <dbReference type="ARBA" id="ARBA00029409"/>
    </source>
</evidence>
<dbReference type="KEGG" id="seds:AAY24_02325"/>
<dbReference type="GO" id="GO:0046656">
    <property type="term" value="P:folic acid biosynthetic process"/>
    <property type="evidence" value="ECO:0007669"/>
    <property type="project" value="UniProtKB-KW"/>
</dbReference>
<dbReference type="GO" id="GO:0046654">
    <property type="term" value="P:tetrahydrofolate biosynthetic process"/>
    <property type="evidence" value="ECO:0007669"/>
    <property type="project" value="UniProtKB-UniPathway"/>
</dbReference>
<dbReference type="UniPathway" id="UPA00077">
    <property type="reaction ID" value="UER00155"/>
</dbReference>
<keyword evidence="7 14" id="KW-0418">Kinase</keyword>
<dbReference type="PANTHER" id="PTHR43071:SF1">
    <property type="entry name" value="2-AMINO-4-HYDROXY-6-HYDROXYMETHYLDIHYDROPTERIDINE PYROPHOSPHOKINASE"/>
    <property type="match status" value="1"/>
</dbReference>
<proteinExistence type="inferred from homology"/>
<evidence type="ECO:0000259" key="13">
    <source>
        <dbReference type="PROSITE" id="PS00794"/>
    </source>
</evidence>
<dbReference type="InterPro" id="IPR000550">
    <property type="entry name" value="Hppk"/>
</dbReference>
<evidence type="ECO:0000256" key="11">
    <source>
        <dbReference type="ARBA" id="ARBA00029766"/>
    </source>
</evidence>
<sequence>MQTAGDETVITVYIGLGSNLAEPAMQVRRACEALGQLPESRLLACSSLYSSPPMGPPDQPDYINAVAALETTLSPHDLLAELQAIEQAQGRVRERRWGARTLDLDLLLYGDRQIDDQQLTVPHVGLPERAFVLYPLQEIAPTLVIPGQGPLADLVTRCPENGLQRYE</sequence>
<accession>A0A0F7JVK6</accession>
<evidence type="ECO:0000313" key="14">
    <source>
        <dbReference type="EMBL" id="AKH19374.1"/>
    </source>
</evidence>
<keyword evidence="6" id="KW-0547">Nucleotide-binding</keyword>
<comment type="similarity">
    <text evidence="2">Belongs to the HPPK family.</text>
</comment>
<dbReference type="EMBL" id="CP011412">
    <property type="protein sequence ID" value="AKH19374.1"/>
    <property type="molecule type" value="Genomic_DNA"/>
</dbReference>
<protein>
    <recommendedName>
        <fullName evidence="4">2-amino-4-hydroxy-6-hydroxymethyldihydropteridine pyrophosphokinase</fullName>
        <ecNumber evidence="3">2.7.6.3</ecNumber>
    </recommendedName>
    <alternativeName>
        <fullName evidence="11">6-hydroxymethyl-7,8-dihydropterin pyrophosphokinase</fullName>
    </alternativeName>
    <alternativeName>
        <fullName evidence="12">7,8-dihydro-6-hydroxymethylpterin-pyrophosphokinase</fullName>
    </alternativeName>
</protein>
<dbReference type="Pfam" id="PF01288">
    <property type="entry name" value="HPPK"/>
    <property type="match status" value="1"/>
</dbReference>
<dbReference type="Gene3D" id="3.30.70.560">
    <property type="entry name" value="7,8-Dihydro-6-hydroxymethylpterin-pyrophosphokinase HPPK"/>
    <property type="match status" value="1"/>
</dbReference>
<dbReference type="GO" id="GO:0003848">
    <property type="term" value="F:2-amino-4-hydroxy-6-hydroxymethyldihydropteridine diphosphokinase activity"/>
    <property type="evidence" value="ECO:0007669"/>
    <property type="project" value="UniProtKB-EC"/>
</dbReference>
<keyword evidence="8" id="KW-0067">ATP-binding</keyword>
<evidence type="ECO:0000256" key="9">
    <source>
        <dbReference type="ARBA" id="ARBA00022909"/>
    </source>
</evidence>
<dbReference type="PATRIC" id="fig|1543721.4.peg.488"/>
<evidence type="ECO:0000256" key="6">
    <source>
        <dbReference type="ARBA" id="ARBA00022741"/>
    </source>
</evidence>
<dbReference type="Proteomes" id="UP000034410">
    <property type="component" value="Chromosome"/>
</dbReference>
<evidence type="ECO:0000256" key="5">
    <source>
        <dbReference type="ARBA" id="ARBA00022679"/>
    </source>
</evidence>
<dbReference type="PROSITE" id="PS00794">
    <property type="entry name" value="HPPK"/>
    <property type="match status" value="1"/>
</dbReference>
<dbReference type="InterPro" id="IPR035907">
    <property type="entry name" value="Hppk_sf"/>
</dbReference>
<evidence type="ECO:0000313" key="15">
    <source>
        <dbReference type="Proteomes" id="UP000034410"/>
    </source>
</evidence>
<feature type="domain" description="7,8-dihydro-6-hydroxymethylpterin-pyrophosphokinase" evidence="13">
    <location>
        <begin position="96"/>
        <end position="107"/>
    </location>
</feature>
<dbReference type="EC" id="2.7.6.3" evidence="3"/>
<evidence type="ECO:0000256" key="3">
    <source>
        <dbReference type="ARBA" id="ARBA00013253"/>
    </source>
</evidence>
<dbReference type="PANTHER" id="PTHR43071">
    <property type="entry name" value="2-AMINO-4-HYDROXY-6-HYDROXYMETHYLDIHYDROPTERIDINE PYROPHOSPHOKINASE"/>
    <property type="match status" value="1"/>
</dbReference>
<dbReference type="OrthoDB" id="9808041at2"/>
<reference evidence="14 15" key="1">
    <citation type="journal article" date="2015" name="Genome Announc.">
        <title>Complete Genome Sequence of Sedimenticola thiotaurini Strain SIP-G1, a Polyphosphate- and Polyhydroxyalkanoate-Accumulating Sulfur-Oxidizing Gammaproteobacterium Isolated from Salt Marsh Sediments.</title>
        <authorList>
            <person name="Flood B.E."/>
            <person name="Jones D.S."/>
            <person name="Bailey J.V."/>
        </authorList>
    </citation>
    <scope>NUCLEOTIDE SEQUENCE [LARGE SCALE GENOMIC DNA]</scope>
    <source>
        <strain evidence="14 15">SIP-G1</strain>
    </source>
</reference>
<dbReference type="GO" id="GO:0016301">
    <property type="term" value="F:kinase activity"/>
    <property type="evidence" value="ECO:0007669"/>
    <property type="project" value="UniProtKB-KW"/>
</dbReference>
<dbReference type="SUPFAM" id="SSF55083">
    <property type="entry name" value="6-hydroxymethyl-7,8-dihydropterin pyrophosphokinase, HPPK"/>
    <property type="match status" value="1"/>
</dbReference>